<dbReference type="SMART" id="SM00411">
    <property type="entry name" value="BHL"/>
    <property type="match status" value="1"/>
</dbReference>
<dbReference type="PANTHER" id="PTHR33175:SF3">
    <property type="entry name" value="DNA-BINDING PROTEIN HU-BETA"/>
    <property type="match status" value="1"/>
</dbReference>
<keyword evidence="4 6" id="KW-0238">DNA-binding</keyword>
<dbReference type="SUPFAM" id="SSF47729">
    <property type="entry name" value="IHF-like DNA-binding proteins"/>
    <property type="match status" value="1"/>
</dbReference>
<dbReference type="PRINTS" id="PR01727">
    <property type="entry name" value="DNABINDINGHU"/>
</dbReference>
<dbReference type="EMBL" id="VJOO01000004">
    <property type="protein sequence ID" value="TSE37691.1"/>
    <property type="molecule type" value="Genomic_DNA"/>
</dbReference>
<evidence type="ECO:0000256" key="2">
    <source>
        <dbReference type="ARBA" id="ARBA00010529"/>
    </source>
</evidence>
<sequence length="91" mass="9707">MNKAQLIDHIAERAELTKQEAARALDAFLATVSDTLARGGDVTLVGFGTFQVDERAARKGRNPKTGEVVDIAAAKMPKFRPGKALKDAVNG</sequence>
<reference evidence="7 9" key="2">
    <citation type="submission" date="2019-07" db="EMBL/GenBank/DDBJ databases">
        <title>Tepidimonas fonticaldi AT-A2 draft genome.</title>
        <authorList>
            <person name="Da Costa M.S."/>
            <person name="Froufe H.J.C."/>
            <person name="Egas C."/>
            <person name="Albuquerque L."/>
        </authorList>
    </citation>
    <scope>NUCLEOTIDE SEQUENCE [LARGE SCALE GENOMIC DNA]</scope>
    <source>
        <strain evidence="7 9">AT-A2</strain>
    </source>
</reference>
<protein>
    <submittedName>
        <fullName evidence="6 7">DNA-binding protein HU</fullName>
    </submittedName>
</protein>
<dbReference type="Proteomes" id="UP000316388">
    <property type="component" value="Unassembled WGS sequence"/>
</dbReference>
<dbReference type="GO" id="GO:0006270">
    <property type="term" value="P:DNA replication initiation"/>
    <property type="evidence" value="ECO:0007669"/>
    <property type="project" value="UniProtKB-ARBA"/>
</dbReference>
<dbReference type="InterPro" id="IPR000119">
    <property type="entry name" value="Hist_DNA-bd"/>
</dbReference>
<dbReference type="GO" id="GO:0003677">
    <property type="term" value="F:DNA binding"/>
    <property type="evidence" value="ECO:0007669"/>
    <property type="project" value="UniProtKB-KW"/>
</dbReference>
<dbReference type="FunFam" id="4.10.520.10:FF:000001">
    <property type="entry name" value="DNA-binding protein HU"/>
    <property type="match status" value="1"/>
</dbReference>
<evidence type="ECO:0000313" key="8">
    <source>
        <dbReference type="Proteomes" id="UP000091969"/>
    </source>
</evidence>
<dbReference type="STRING" id="1101373.A9O67_01555"/>
<dbReference type="GO" id="GO:1990178">
    <property type="term" value="C:HU-DNA complex"/>
    <property type="evidence" value="ECO:0007669"/>
    <property type="project" value="UniProtKB-ARBA"/>
</dbReference>
<evidence type="ECO:0000256" key="5">
    <source>
        <dbReference type="RuleBase" id="RU003939"/>
    </source>
</evidence>
<dbReference type="AlphaFoldDB" id="A0A1A6DWX1"/>
<dbReference type="PROSITE" id="PS00045">
    <property type="entry name" value="HISTONE_LIKE"/>
    <property type="match status" value="1"/>
</dbReference>
<dbReference type="RefSeq" id="WP_068607441.1">
    <property type="nucleotide sequence ID" value="NZ_LZDH01000034.1"/>
</dbReference>
<dbReference type="GO" id="GO:0030261">
    <property type="term" value="P:chromosome condensation"/>
    <property type="evidence" value="ECO:0007669"/>
    <property type="project" value="UniProtKB-KW"/>
</dbReference>
<comment type="similarity">
    <text evidence="2 5">Belongs to the bacterial histone-like protein family.</text>
</comment>
<evidence type="ECO:0000313" key="6">
    <source>
        <dbReference type="EMBL" id="OBS31348.1"/>
    </source>
</evidence>
<dbReference type="Pfam" id="PF00216">
    <property type="entry name" value="Bac_DNA_binding"/>
    <property type="match status" value="1"/>
</dbReference>
<dbReference type="CDD" id="cd13831">
    <property type="entry name" value="HU"/>
    <property type="match status" value="1"/>
</dbReference>
<dbReference type="PANTHER" id="PTHR33175">
    <property type="entry name" value="DNA-BINDING PROTEIN HU"/>
    <property type="match status" value="1"/>
</dbReference>
<evidence type="ECO:0000313" key="7">
    <source>
        <dbReference type="EMBL" id="TSE37691.1"/>
    </source>
</evidence>
<comment type="function">
    <text evidence="1">Histone-like DNA-binding protein which is capable of wrapping DNA to stabilize it, and thus to prevent its denaturation under extreme environmental conditions.</text>
</comment>
<gene>
    <name evidence="7" type="primary">hupB</name>
    <name evidence="6" type="ORF">A9O67_01555</name>
    <name evidence="7" type="ORF">Tfont_00687</name>
</gene>
<comment type="caution">
    <text evidence="6">The sequence shown here is derived from an EMBL/GenBank/DDBJ whole genome shotgun (WGS) entry which is preliminary data.</text>
</comment>
<dbReference type="GO" id="GO:0006351">
    <property type="term" value="P:DNA-templated transcription"/>
    <property type="evidence" value="ECO:0007669"/>
    <property type="project" value="UniProtKB-ARBA"/>
</dbReference>
<dbReference type="OrthoDB" id="9799835at2"/>
<reference evidence="6 8" key="1">
    <citation type="submission" date="2016-06" db="EMBL/GenBank/DDBJ databases">
        <title>Genome sequence of Tepidimonas fonticaldi PL17.</title>
        <authorList>
            <person name="Pinnaka A.K."/>
        </authorList>
    </citation>
    <scope>NUCLEOTIDE SEQUENCE [LARGE SCALE GENOMIC DNA]</scope>
    <source>
        <strain evidence="6 8">PL17</strain>
    </source>
</reference>
<dbReference type="Gene3D" id="4.10.520.10">
    <property type="entry name" value="IHF-like DNA-binding proteins"/>
    <property type="match status" value="1"/>
</dbReference>
<name>A0A1A6DWX1_9BURK</name>
<dbReference type="EMBL" id="LZDH01000034">
    <property type="protein sequence ID" value="OBS31348.1"/>
    <property type="molecule type" value="Genomic_DNA"/>
</dbReference>
<dbReference type="Proteomes" id="UP000091969">
    <property type="component" value="Unassembled WGS sequence"/>
</dbReference>
<proteinExistence type="inferred from homology"/>
<dbReference type="GO" id="GO:0030527">
    <property type="term" value="F:structural constituent of chromatin"/>
    <property type="evidence" value="ECO:0007669"/>
    <property type="project" value="InterPro"/>
</dbReference>
<dbReference type="GO" id="GO:0042802">
    <property type="term" value="F:identical protein binding"/>
    <property type="evidence" value="ECO:0007669"/>
    <property type="project" value="UniProtKB-ARBA"/>
</dbReference>
<keyword evidence="3" id="KW-0226">DNA condensation</keyword>
<accession>A0A1A6DWX1</accession>
<dbReference type="GO" id="GO:1990103">
    <property type="term" value="C:DnaA-HU complex"/>
    <property type="evidence" value="ECO:0007669"/>
    <property type="project" value="UniProtKB-ARBA"/>
</dbReference>
<evidence type="ECO:0000313" key="9">
    <source>
        <dbReference type="Proteomes" id="UP000316388"/>
    </source>
</evidence>
<evidence type="ECO:0000256" key="1">
    <source>
        <dbReference type="ARBA" id="ARBA00003819"/>
    </source>
</evidence>
<keyword evidence="8" id="KW-1185">Reference proteome</keyword>
<dbReference type="InterPro" id="IPR010992">
    <property type="entry name" value="IHF-like_DNA-bd_dom_sf"/>
</dbReference>
<organism evidence="6 8">
    <name type="scientific">Tepidimonas fonticaldi</name>
    <dbReference type="NCBI Taxonomy" id="1101373"/>
    <lineage>
        <taxon>Bacteria</taxon>
        <taxon>Pseudomonadati</taxon>
        <taxon>Pseudomonadota</taxon>
        <taxon>Betaproteobacteria</taxon>
        <taxon>Burkholderiales</taxon>
        <taxon>Tepidimonas</taxon>
    </lineage>
</organism>
<dbReference type="InterPro" id="IPR020816">
    <property type="entry name" value="Histone-like_DNA-bd_CS"/>
</dbReference>
<dbReference type="GO" id="GO:0005829">
    <property type="term" value="C:cytosol"/>
    <property type="evidence" value="ECO:0007669"/>
    <property type="project" value="TreeGrafter"/>
</dbReference>
<evidence type="ECO:0000256" key="4">
    <source>
        <dbReference type="ARBA" id="ARBA00023125"/>
    </source>
</evidence>
<evidence type="ECO:0000256" key="3">
    <source>
        <dbReference type="ARBA" id="ARBA00023067"/>
    </source>
</evidence>